<dbReference type="Gene3D" id="3.90.79.10">
    <property type="entry name" value="Nucleoside Triphosphate Pyrophosphohydrolase"/>
    <property type="match status" value="1"/>
</dbReference>
<dbReference type="EMBL" id="CDHK01000006">
    <property type="protein sequence ID" value="CEJ58487.1"/>
    <property type="molecule type" value="Genomic_DNA"/>
</dbReference>
<dbReference type="GO" id="GO:0016301">
    <property type="term" value="F:kinase activity"/>
    <property type="evidence" value="ECO:0007669"/>
    <property type="project" value="UniProtKB-KW"/>
</dbReference>
<reference evidence="3" key="1">
    <citation type="journal article" date="2015" name="Genome Announc.">
        <title>Draft genome sequence of the fungus Penicillium brasilianum MG11.</title>
        <authorList>
            <person name="Horn F."/>
            <person name="Linde J."/>
            <person name="Mattern D.J."/>
            <person name="Walther G."/>
            <person name="Guthke R."/>
            <person name="Brakhage A.A."/>
            <person name="Valiante V."/>
        </authorList>
    </citation>
    <scope>NUCLEOTIDE SEQUENCE [LARGE SCALE GENOMIC DNA]</scope>
    <source>
        <strain evidence="3">MG11</strain>
    </source>
</reference>
<dbReference type="PANTHER" id="PTHR13622">
    <property type="entry name" value="THIAMIN PYROPHOSPHOKINASE"/>
    <property type="match status" value="1"/>
</dbReference>
<dbReference type="OrthoDB" id="10261522at2759"/>
<name>A0A0F7TTW2_PENBI</name>
<dbReference type="AlphaFoldDB" id="A0A0F7TTW2"/>
<sequence>MAKSNLDLIRECDNFPYYEDNRVAYTENLKKYYAFHVSGYDVTLGYILNTVVEKFPWPKAIWEVDSAAQTVTLLTSADADPAHRSELVAQSIAEAVKADCFEVLRGWRNEKYPVYGPGGEYLLEMERSATPLFGIVSYGAHMTGYVEDATGLKFWIPRRAKNKQTYPSMLDNTVAGGMCTGEKPFECIVREAMEEASLPESVVRASIVPVGCVTYTHVRDPRAGGEIGLLQPEVEYVYDLKLDASVIPKPCDNEVEEFNLLSVDEVKEAMARGEFKPNCAIVILDFFIRHGILTAENEPDYLDIMASLHRRMEHPTASHCMK</sequence>
<evidence type="ECO:0000259" key="1">
    <source>
        <dbReference type="PROSITE" id="PS51462"/>
    </source>
</evidence>
<dbReference type="Pfam" id="PF15916">
    <property type="entry name" value="DUF4743"/>
    <property type="match status" value="1"/>
</dbReference>
<gene>
    <name evidence="2" type="ORF">PMG11_07141</name>
</gene>
<dbReference type="InterPro" id="IPR000086">
    <property type="entry name" value="NUDIX_hydrolase_dom"/>
</dbReference>
<protein>
    <submittedName>
        <fullName evidence="2">Putative Thiamin pyrophosphokinase-related protein</fullName>
    </submittedName>
</protein>
<accession>A0A0F7TTW2</accession>
<dbReference type="CDD" id="cd03676">
    <property type="entry name" value="NUDIX_Tnr3_like"/>
    <property type="match status" value="1"/>
</dbReference>
<dbReference type="PANTHER" id="PTHR13622:SF8">
    <property type="entry name" value="THIAMIN PYROPHOSPHOKINASE 1"/>
    <property type="match status" value="1"/>
</dbReference>
<dbReference type="SUPFAM" id="SSF55811">
    <property type="entry name" value="Nudix"/>
    <property type="match status" value="1"/>
</dbReference>
<dbReference type="Pfam" id="PF00293">
    <property type="entry name" value="NUDIX"/>
    <property type="match status" value="1"/>
</dbReference>
<keyword evidence="3" id="KW-1185">Reference proteome</keyword>
<proteinExistence type="predicted"/>
<dbReference type="InterPro" id="IPR015797">
    <property type="entry name" value="NUDIX_hydrolase-like_dom_sf"/>
</dbReference>
<dbReference type="STRING" id="104259.A0A0F7TTW2"/>
<organism evidence="2 3">
    <name type="scientific">Penicillium brasilianum</name>
    <dbReference type="NCBI Taxonomy" id="104259"/>
    <lineage>
        <taxon>Eukaryota</taxon>
        <taxon>Fungi</taxon>
        <taxon>Dikarya</taxon>
        <taxon>Ascomycota</taxon>
        <taxon>Pezizomycotina</taxon>
        <taxon>Eurotiomycetes</taxon>
        <taxon>Eurotiomycetidae</taxon>
        <taxon>Eurotiales</taxon>
        <taxon>Aspergillaceae</taxon>
        <taxon>Penicillium</taxon>
    </lineage>
</organism>
<dbReference type="GO" id="GO:0044715">
    <property type="term" value="F:8-oxo-dGDP phosphatase activity"/>
    <property type="evidence" value="ECO:0007669"/>
    <property type="project" value="UniProtKB-ARBA"/>
</dbReference>
<dbReference type="Proteomes" id="UP000042958">
    <property type="component" value="Unassembled WGS sequence"/>
</dbReference>
<dbReference type="FunFam" id="3.90.79.10:FF:000019">
    <property type="entry name" value="Thiamin pyrophosphokinase, putative"/>
    <property type="match status" value="1"/>
</dbReference>
<evidence type="ECO:0000313" key="2">
    <source>
        <dbReference type="EMBL" id="CEJ58487.1"/>
    </source>
</evidence>
<keyword evidence="2" id="KW-0418">Kinase</keyword>
<evidence type="ECO:0000313" key="3">
    <source>
        <dbReference type="Proteomes" id="UP000042958"/>
    </source>
</evidence>
<dbReference type="InterPro" id="IPR031804">
    <property type="entry name" value="DUF4743"/>
</dbReference>
<feature type="domain" description="Nudix hydrolase" evidence="1">
    <location>
        <begin position="137"/>
        <end position="283"/>
    </location>
</feature>
<keyword evidence="2" id="KW-0808">Transferase</keyword>
<dbReference type="PROSITE" id="PS51462">
    <property type="entry name" value="NUDIX"/>
    <property type="match status" value="1"/>
</dbReference>